<dbReference type="PANTHER" id="PTHR40942:SF4">
    <property type="entry name" value="CYTOCHROME C5"/>
    <property type="match status" value="1"/>
</dbReference>
<dbReference type="OrthoDB" id="10267127at2759"/>
<dbReference type="EMBL" id="JAAAIN010000003">
    <property type="protein sequence ID" value="KAG0323398.1"/>
    <property type="molecule type" value="Genomic_DNA"/>
</dbReference>
<protein>
    <recommendedName>
        <fullName evidence="3">Bis(5'-nucleosyl)-tetraphosphatase</fullName>
    </recommendedName>
</protein>
<name>A0A9P6RN23_9FUNG</name>
<organism evidence="1 2">
    <name type="scientific">Linnemannia gamsii</name>
    <dbReference type="NCBI Taxonomy" id="64522"/>
    <lineage>
        <taxon>Eukaryota</taxon>
        <taxon>Fungi</taxon>
        <taxon>Fungi incertae sedis</taxon>
        <taxon>Mucoromycota</taxon>
        <taxon>Mortierellomycotina</taxon>
        <taxon>Mortierellomycetes</taxon>
        <taxon>Mortierellales</taxon>
        <taxon>Mortierellaceae</taxon>
        <taxon>Linnemannia</taxon>
    </lineage>
</organism>
<dbReference type="InterPro" id="IPR029052">
    <property type="entry name" value="Metallo-depent_PP-like"/>
</dbReference>
<sequence>MRKGDTISEILAAPDAADLIDWLRHRPLAHYQNGMLMMHAGVLPQWDLALTLELAHELEQALRGPNWQTCMAQLSQPTPVRWHHSLSRDERLCMIAHTLTRIRFCNSEGELEFNAKGGPDAALPGYMPWFDVPGRRTAELTVVFGHWAALGLLLRDNLCSLDSGCVWGKQLSAITLNAEPSKRTLTQVACSTTSGSLPG</sequence>
<gene>
    <name evidence="1" type="ORF">BGZ97_006760</name>
</gene>
<evidence type="ECO:0000313" key="2">
    <source>
        <dbReference type="Proteomes" id="UP000823405"/>
    </source>
</evidence>
<dbReference type="SUPFAM" id="SSF56300">
    <property type="entry name" value="Metallo-dependent phosphatases"/>
    <property type="match status" value="1"/>
</dbReference>
<keyword evidence="2" id="KW-1185">Reference proteome</keyword>
<accession>A0A9P6RN23</accession>
<evidence type="ECO:0008006" key="3">
    <source>
        <dbReference type="Google" id="ProtNLM"/>
    </source>
</evidence>
<proteinExistence type="predicted"/>
<dbReference type="NCBIfam" id="NF001204">
    <property type="entry name" value="PRK00166.1"/>
    <property type="match status" value="1"/>
</dbReference>
<reference evidence="1" key="1">
    <citation type="journal article" date="2020" name="Fungal Divers.">
        <title>Resolving the Mortierellaceae phylogeny through synthesis of multi-gene phylogenetics and phylogenomics.</title>
        <authorList>
            <person name="Vandepol N."/>
            <person name="Liber J."/>
            <person name="Desiro A."/>
            <person name="Na H."/>
            <person name="Kennedy M."/>
            <person name="Barry K."/>
            <person name="Grigoriev I.V."/>
            <person name="Miller A.N."/>
            <person name="O'Donnell K."/>
            <person name="Stajich J.E."/>
            <person name="Bonito G."/>
        </authorList>
    </citation>
    <scope>NUCLEOTIDE SEQUENCE</scope>
    <source>
        <strain evidence="1">NVP60</strain>
    </source>
</reference>
<dbReference type="PANTHER" id="PTHR40942">
    <property type="match status" value="1"/>
</dbReference>
<dbReference type="AlphaFoldDB" id="A0A9P6RN23"/>
<dbReference type="Gene3D" id="3.60.21.10">
    <property type="match status" value="1"/>
</dbReference>
<dbReference type="Proteomes" id="UP000823405">
    <property type="component" value="Unassembled WGS sequence"/>
</dbReference>
<evidence type="ECO:0000313" key="1">
    <source>
        <dbReference type="EMBL" id="KAG0323398.1"/>
    </source>
</evidence>
<comment type="caution">
    <text evidence="1">The sequence shown here is derived from an EMBL/GenBank/DDBJ whole genome shotgun (WGS) entry which is preliminary data.</text>
</comment>